<dbReference type="EMBL" id="CP041253">
    <property type="protein sequence ID" value="QDH81120.1"/>
    <property type="molecule type" value="Genomic_DNA"/>
</dbReference>
<dbReference type="GO" id="GO:0009279">
    <property type="term" value="C:cell outer membrane"/>
    <property type="evidence" value="ECO:0007669"/>
    <property type="project" value="UniProtKB-SubCell"/>
</dbReference>
<sequence>MMKAIKRTIIYLGLIAACLLSYSCNDEFLGKPESNDVSIEDIFSNRVQAESFLWETYNSCMPLGFPIDWGKHNGMYASMLMAASDEGDVYDTWPSSNDHNTGVWSTADNREDDFGTHFKGIRNTWIFIENVDMVPDIAENEKQQMKAEAMVLMGLQYHELMKRYGAVPLVSEVLSASGDIMLPRNTYEECVEFIVGNCDQAAAVLPDSYPSEFMGRITKGVALALKARVLLYAASPLHNTDAPYLPGKETLTGYGNYDGQRWQRAAEANKAVLDWAAENGAHLVRASQDPAANYREAVEVQGNPEMLLANQSNGWWGAWSPMFQQFVMPRGIYGGWYGHGVTLNHANQYHTLSGEDQVWEDQGSYAEFASKMQAMEPRFQYSVFYSGSKWNDEIGTREFYRRTDGTWSDGAPLNGVGYMKKYMGRGNWGGGQFHWMVFRLAEFYLNYAEALNETSPLDPMAIEALNEIKERAGIPVIDAADVRYNTQAKLREEIKRERAIELAFEEHRFFDVRRWRIAGQEGIMSGQMWGLNLYEQEDGNLVYRRETFESRVWEDRMYLYPIPQSEIDKGYLQQNPGW</sequence>
<dbReference type="RefSeq" id="WP_141616335.1">
    <property type="nucleotide sequence ID" value="NZ_CP041253.1"/>
</dbReference>
<dbReference type="Pfam" id="PF07980">
    <property type="entry name" value="SusD_RagB"/>
    <property type="match status" value="1"/>
</dbReference>
<dbReference type="AlphaFoldDB" id="A0A514CMV5"/>
<proteinExistence type="inferred from homology"/>
<evidence type="ECO:0000313" key="10">
    <source>
        <dbReference type="Proteomes" id="UP000316614"/>
    </source>
</evidence>
<dbReference type="InterPro" id="IPR012944">
    <property type="entry name" value="SusD_RagB_dom"/>
</dbReference>
<dbReference type="Gene3D" id="1.25.40.390">
    <property type="match status" value="1"/>
</dbReference>
<dbReference type="InterPro" id="IPR011990">
    <property type="entry name" value="TPR-like_helical_dom_sf"/>
</dbReference>
<evidence type="ECO:0000256" key="2">
    <source>
        <dbReference type="ARBA" id="ARBA00006275"/>
    </source>
</evidence>
<evidence type="ECO:0000256" key="3">
    <source>
        <dbReference type="ARBA" id="ARBA00022729"/>
    </source>
</evidence>
<dbReference type="OrthoDB" id="5694214at2"/>
<protein>
    <submittedName>
        <fullName evidence="9">RagB/SusD family nutrient uptake outer membrane protein</fullName>
    </submittedName>
</protein>
<feature type="domain" description="SusD-like N-terminal" evidence="8">
    <location>
        <begin position="99"/>
        <end position="231"/>
    </location>
</feature>
<evidence type="ECO:0000256" key="5">
    <source>
        <dbReference type="ARBA" id="ARBA00023237"/>
    </source>
</evidence>
<evidence type="ECO:0000313" key="9">
    <source>
        <dbReference type="EMBL" id="QDH81120.1"/>
    </source>
</evidence>
<dbReference type="SUPFAM" id="SSF48452">
    <property type="entry name" value="TPR-like"/>
    <property type="match status" value="1"/>
</dbReference>
<name>A0A514CMV5_9BACT</name>
<keyword evidence="5" id="KW-0998">Cell outer membrane</keyword>
<evidence type="ECO:0000259" key="7">
    <source>
        <dbReference type="Pfam" id="PF07980"/>
    </source>
</evidence>
<dbReference type="KEGG" id="echi:FKX85_19630"/>
<comment type="similarity">
    <text evidence="2">Belongs to the SusD family.</text>
</comment>
<feature type="signal peptide" evidence="6">
    <location>
        <begin position="1"/>
        <end position="26"/>
    </location>
</feature>
<reference evidence="9 10" key="1">
    <citation type="submission" date="2019-06" db="EMBL/GenBank/DDBJ databases">
        <title>Echinicola alkalisoli sp. nov. isolated from saline soil.</title>
        <authorList>
            <person name="Sun J.-Q."/>
            <person name="Xu L."/>
        </authorList>
    </citation>
    <scope>NUCLEOTIDE SEQUENCE [LARGE SCALE GENOMIC DNA]</scope>
    <source>
        <strain evidence="9 10">LN3S3</strain>
    </source>
</reference>
<feature type="domain" description="RagB/SusD" evidence="7">
    <location>
        <begin position="324"/>
        <end position="578"/>
    </location>
</feature>
<dbReference type="Pfam" id="PF14322">
    <property type="entry name" value="SusD-like_3"/>
    <property type="match status" value="1"/>
</dbReference>
<evidence type="ECO:0000256" key="6">
    <source>
        <dbReference type="SAM" id="SignalP"/>
    </source>
</evidence>
<comment type="subcellular location">
    <subcellularLocation>
        <location evidence="1">Cell outer membrane</location>
    </subcellularLocation>
</comment>
<dbReference type="InterPro" id="IPR033985">
    <property type="entry name" value="SusD-like_N"/>
</dbReference>
<organism evidence="9 10">
    <name type="scientific">Echinicola soli</name>
    <dbReference type="NCBI Taxonomy" id="2591634"/>
    <lineage>
        <taxon>Bacteria</taxon>
        <taxon>Pseudomonadati</taxon>
        <taxon>Bacteroidota</taxon>
        <taxon>Cytophagia</taxon>
        <taxon>Cytophagales</taxon>
        <taxon>Cyclobacteriaceae</taxon>
        <taxon>Echinicola</taxon>
    </lineage>
</organism>
<keyword evidence="4" id="KW-0472">Membrane</keyword>
<evidence type="ECO:0000256" key="4">
    <source>
        <dbReference type="ARBA" id="ARBA00023136"/>
    </source>
</evidence>
<feature type="chain" id="PRO_5022089072" evidence="6">
    <location>
        <begin position="27"/>
        <end position="578"/>
    </location>
</feature>
<keyword evidence="3 6" id="KW-0732">Signal</keyword>
<evidence type="ECO:0000259" key="8">
    <source>
        <dbReference type="Pfam" id="PF14322"/>
    </source>
</evidence>
<keyword evidence="10" id="KW-1185">Reference proteome</keyword>
<dbReference type="Proteomes" id="UP000316614">
    <property type="component" value="Chromosome"/>
</dbReference>
<dbReference type="PROSITE" id="PS51257">
    <property type="entry name" value="PROKAR_LIPOPROTEIN"/>
    <property type="match status" value="1"/>
</dbReference>
<gene>
    <name evidence="9" type="ORF">FKX85_19630</name>
</gene>
<accession>A0A514CMV5</accession>
<evidence type="ECO:0000256" key="1">
    <source>
        <dbReference type="ARBA" id="ARBA00004442"/>
    </source>
</evidence>